<feature type="non-terminal residue" evidence="1">
    <location>
        <position position="1"/>
    </location>
</feature>
<gene>
    <name evidence="1" type="ORF">ACOLOM_LOCUS14253</name>
</gene>
<protein>
    <submittedName>
        <fullName evidence="1">4313_t:CDS:1</fullName>
    </submittedName>
</protein>
<keyword evidence="2" id="KW-1185">Reference proteome</keyword>
<comment type="caution">
    <text evidence="1">The sequence shown here is derived from an EMBL/GenBank/DDBJ whole genome shotgun (WGS) entry which is preliminary data.</text>
</comment>
<sequence length="186" mass="19936">DTLEKELNEIKALLEKETASKKEQMLSPPIRRLRKGVVPANISTGAAPIDEPSPLKSSGSRVTAARNVSIRRSKASLRSRYSMTSPQPLSALHTSGSIHSSYYGSQASASLIPPVPPLNSALASAAIHTASVISSAVPSAGPTSATRMPKRHSTALSRRSSSFSGTPRIFNRSFWASRRAREEEWG</sequence>
<feature type="non-terminal residue" evidence="1">
    <location>
        <position position="186"/>
    </location>
</feature>
<name>A0ACA9R735_9GLOM</name>
<reference evidence="1" key="1">
    <citation type="submission" date="2021-06" db="EMBL/GenBank/DDBJ databases">
        <authorList>
            <person name="Kallberg Y."/>
            <person name="Tangrot J."/>
            <person name="Rosling A."/>
        </authorList>
    </citation>
    <scope>NUCLEOTIDE SEQUENCE</scope>
    <source>
        <strain evidence="1">CL356</strain>
    </source>
</reference>
<evidence type="ECO:0000313" key="1">
    <source>
        <dbReference type="EMBL" id="CAG8779408.1"/>
    </source>
</evidence>
<dbReference type="Proteomes" id="UP000789525">
    <property type="component" value="Unassembled WGS sequence"/>
</dbReference>
<proteinExistence type="predicted"/>
<evidence type="ECO:0000313" key="2">
    <source>
        <dbReference type="Proteomes" id="UP000789525"/>
    </source>
</evidence>
<dbReference type="EMBL" id="CAJVPT010070475">
    <property type="protein sequence ID" value="CAG8779408.1"/>
    <property type="molecule type" value="Genomic_DNA"/>
</dbReference>
<organism evidence="1 2">
    <name type="scientific">Acaulospora colombiana</name>
    <dbReference type="NCBI Taxonomy" id="27376"/>
    <lineage>
        <taxon>Eukaryota</taxon>
        <taxon>Fungi</taxon>
        <taxon>Fungi incertae sedis</taxon>
        <taxon>Mucoromycota</taxon>
        <taxon>Glomeromycotina</taxon>
        <taxon>Glomeromycetes</taxon>
        <taxon>Diversisporales</taxon>
        <taxon>Acaulosporaceae</taxon>
        <taxon>Acaulospora</taxon>
    </lineage>
</organism>
<accession>A0ACA9R735</accession>